<evidence type="ECO:0000256" key="2">
    <source>
        <dbReference type="SAM" id="Phobius"/>
    </source>
</evidence>
<keyword evidence="2" id="KW-0812">Transmembrane</keyword>
<reference evidence="3" key="2">
    <citation type="submission" date="2020-05" db="UniProtKB">
        <authorList>
            <consortium name="EnsemblMetazoa"/>
        </authorList>
    </citation>
    <scope>IDENTIFICATION</scope>
    <source>
        <strain evidence="3">IAEA</strain>
    </source>
</reference>
<evidence type="ECO:0000313" key="4">
    <source>
        <dbReference type="Proteomes" id="UP000091820"/>
    </source>
</evidence>
<keyword evidence="4" id="KW-1185">Reference proteome</keyword>
<protein>
    <submittedName>
        <fullName evidence="3">Uncharacterized protein</fullName>
    </submittedName>
</protein>
<evidence type="ECO:0000313" key="3">
    <source>
        <dbReference type="EnsemblMetazoa" id="GBRI019502-PA"/>
    </source>
</evidence>
<reference evidence="4" key="1">
    <citation type="submission" date="2014-03" db="EMBL/GenBank/DDBJ databases">
        <authorList>
            <person name="Aksoy S."/>
            <person name="Warren W."/>
            <person name="Wilson R.K."/>
        </authorList>
    </citation>
    <scope>NUCLEOTIDE SEQUENCE [LARGE SCALE GENOMIC DNA]</scope>
    <source>
        <strain evidence="4">IAEA</strain>
    </source>
</reference>
<feature type="region of interest" description="Disordered" evidence="1">
    <location>
        <begin position="80"/>
        <end position="101"/>
    </location>
</feature>
<name>A0A1A9WH43_9MUSC</name>
<dbReference type="Proteomes" id="UP000091820">
    <property type="component" value="Unassembled WGS sequence"/>
</dbReference>
<dbReference type="VEuPathDB" id="VectorBase:GBRI019502"/>
<sequence length="101" mass="11124">MKNVCNDPKQSLVASVGNKMLTIDPYDMVMVTTSLPVAVAAGLDAILINRLLIVNSKRGNMQVSTEEETCPKPQALQQQLNQQQLKGIGDQRSRHISQFES</sequence>
<feature type="transmembrane region" description="Helical" evidence="2">
    <location>
        <begin position="28"/>
        <end position="52"/>
    </location>
</feature>
<dbReference type="AlphaFoldDB" id="A0A1A9WH43"/>
<accession>A0A1A9WH43</accession>
<evidence type="ECO:0000256" key="1">
    <source>
        <dbReference type="SAM" id="MobiDB-lite"/>
    </source>
</evidence>
<organism evidence="3 4">
    <name type="scientific">Glossina brevipalpis</name>
    <dbReference type="NCBI Taxonomy" id="37001"/>
    <lineage>
        <taxon>Eukaryota</taxon>
        <taxon>Metazoa</taxon>
        <taxon>Ecdysozoa</taxon>
        <taxon>Arthropoda</taxon>
        <taxon>Hexapoda</taxon>
        <taxon>Insecta</taxon>
        <taxon>Pterygota</taxon>
        <taxon>Neoptera</taxon>
        <taxon>Endopterygota</taxon>
        <taxon>Diptera</taxon>
        <taxon>Brachycera</taxon>
        <taxon>Muscomorpha</taxon>
        <taxon>Hippoboscoidea</taxon>
        <taxon>Glossinidae</taxon>
        <taxon>Glossina</taxon>
    </lineage>
</organism>
<dbReference type="EnsemblMetazoa" id="GBRI019502-RA">
    <property type="protein sequence ID" value="GBRI019502-PA"/>
    <property type="gene ID" value="GBRI019502"/>
</dbReference>
<proteinExistence type="predicted"/>
<keyword evidence="2" id="KW-0472">Membrane</keyword>
<keyword evidence="2" id="KW-1133">Transmembrane helix</keyword>